<organism evidence="1 2">
    <name type="scientific">Vigna unguiculata</name>
    <name type="common">Cowpea</name>
    <dbReference type="NCBI Taxonomy" id="3917"/>
    <lineage>
        <taxon>Eukaryota</taxon>
        <taxon>Viridiplantae</taxon>
        <taxon>Streptophyta</taxon>
        <taxon>Embryophyta</taxon>
        <taxon>Tracheophyta</taxon>
        <taxon>Spermatophyta</taxon>
        <taxon>Magnoliopsida</taxon>
        <taxon>eudicotyledons</taxon>
        <taxon>Gunneridae</taxon>
        <taxon>Pentapetalae</taxon>
        <taxon>rosids</taxon>
        <taxon>fabids</taxon>
        <taxon>Fabales</taxon>
        <taxon>Fabaceae</taxon>
        <taxon>Papilionoideae</taxon>
        <taxon>50 kb inversion clade</taxon>
        <taxon>NPAAA clade</taxon>
        <taxon>indigoferoid/millettioid clade</taxon>
        <taxon>Phaseoleae</taxon>
        <taxon>Vigna</taxon>
    </lineage>
</organism>
<evidence type="ECO:0000313" key="2">
    <source>
        <dbReference type="Proteomes" id="UP000501690"/>
    </source>
</evidence>
<sequence>MRSFINNNTSLFVSTLPLTPMLNALAHAHIDAQSSRSRMWSSSSSTVLSRKGRRILAIRRGWSWGIQIQ</sequence>
<dbReference type="AlphaFoldDB" id="A0A4D6MFM1"/>
<name>A0A4D6MFM1_VIGUN</name>
<accession>A0A4D6MFM1</accession>
<protein>
    <submittedName>
        <fullName evidence="1">Uncharacterized protein</fullName>
    </submittedName>
</protein>
<dbReference type="EMBL" id="CP039351">
    <property type="protein sequence ID" value="QCD99550.1"/>
    <property type="molecule type" value="Genomic_DNA"/>
</dbReference>
<dbReference type="Proteomes" id="UP000501690">
    <property type="component" value="Linkage Group LG7"/>
</dbReference>
<gene>
    <name evidence="1" type="ORF">DEO72_LG7g833</name>
</gene>
<keyword evidence="2" id="KW-1185">Reference proteome</keyword>
<evidence type="ECO:0000313" key="1">
    <source>
        <dbReference type="EMBL" id="QCD99550.1"/>
    </source>
</evidence>
<proteinExistence type="predicted"/>
<reference evidence="1 2" key="1">
    <citation type="submission" date="2019-04" db="EMBL/GenBank/DDBJ databases">
        <title>An improved genome assembly and genetic linkage map for asparagus bean, Vigna unguiculata ssp. sesquipedialis.</title>
        <authorList>
            <person name="Xia Q."/>
            <person name="Zhang R."/>
            <person name="Dong Y."/>
        </authorList>
    </citation>
    <scope>NUCLEOTIDE SEQUENCE [LARGE SCALE GENOMIC DNA]</scope>
    <source>
        <tissue evidence="1">Leaf</tissue>
    </source>
</reference>